<dbReference type="PANTHER" id="PTHR10954">
    <property type="entry name" value="RIBONUCLEASE H2 SUBUNIT A"/>
    <property type="match status" value="1"/>
</dbReference>
<feature type="domain" description="RNase H type-2" evidence="17">
    <location>
        <begin position="16"/>
        <end position="198"/>
    </location>
</feature>
<comment type="similarity">
    <text evidence="5 14 16">Belongs to the RNase HII family.</text>
</comment>
<dbReference type="InterPro" id="IPR001352">
    <property type="entry name" value="RNase_HII/HIII"/>
</dbReference>
<evidence type="ECO:0000256" key="13">
    <source>
        <dbReference type="ARBA" id="ARBA00023211"/>
    </source>
</evidence>
<evidence type="ECO:0000256" key="7">
    <source>
        <dbReference type="ARBA" id="ARBA00019179"/>
    </source>
</evidence>
<dbReference type="STRING" id="633813.SAMN04488087_1778"/>
<dbReference type="GO" id="GO:0032299">
    <property type="term" value="C:ribonuclease H2 complex"/>
    <property type="evidence" value="ECO:0007669"/>
    <property type="project" value="TreeGrafter"/>
</dbReference>
<evidence type="ECO:0000256" key="14">
    <source>
        <dbReference type="HAMAP-Rule" id="MF_00052"/>
    </source>
</evidence>
<dbReference type="InterPro" id="IPR036397">
    <property type="entry name" value="RNaseH_sf"/>
</dbReference>
<dbReference type="GO" id="GO:0003723">
    <property type="term" value="F:RNA binding"/>
    <property type="evidence" value="ECO:0007669"/>
    <property type="project" value="UniProtKB-UniRule"/>
</dbReference>
<dbReference type="InterPro" id="IPR024567">
    <property type="entry name" value="RNase_HII/HIII_dom"/>
</dbReference>
<organism evidence="18 19">
    <name type="scientific">Rhodothermus profundi</name>
    <dbReference type="NCBI Taxonomy" id="633813"/>
    <lineage>
        <taxon>Bacteria</taxon>
        <taxon>Pseudomonadati</taxon>
        <taxon>Rhodothermota</taxon>
        <taxon>Rhodothermia</taxon>
        <taxon>Rhodothermales</taxon>
        <taxon>Rhodothermaceae</taxon>
        <taxon>Rhodothermus</taxon>
    </lineage>
</organism>
<comment type="catalytic activity">
    <reaction evidence="1 14 15 16">
        <text>Endonucleolytic cleavage to 5'-phosphomonoester.</text>
        <dbReference type="EC" id="3.1.26.4"/>
    </reaction>
</comment>
<evidence type="ECO:0000256" key="15">
    <source>
        <dbReference type="PROSITE-ProRule" id="PRU01319"/>
    </source>
</evidence>
<evidence type="ECO:0000256" key="3">
    <source>
        <dbReference type="ARBA" id="ARBA00004065"/>
    </source>
</evidence>
<dbReference type="SUPFAM" id="SSF53098">
    <property type="entry name" value="Ribonuclease H-like"/>
    <property type="match status" value="1"/>
</dbReference>
<keyword evidence="12 14" id="KW-0378">Hydrolase</keyword>
<dbReference type="PROSITE" id="PS51975">
    <property type="entry name" value="RNASE_H_2"/>
    <property type="match status" value="1"/>
</dbReference>
<reference evidence="19" key="1">
    <citation type="submission" date="2016-11" db="EMBL/GenBank/DDBJ databases">
        <authorList>
            <person name="Varghese N."/>
            <person name="Submissions S."/>
        </authorList>
    </citation>
    <scope>NUCLEOTIDE SEQUENCE [LARGE SCALE GENOMIC DNA]</scope>
    <source>
        <strain evidence="19">DSM 22212</strain>
    </source>
</reference>
<evidence type="ECO:0000256" key="9">
    <source>
        <dbReference type="ARBA" id="ARBA00022722"/>
    </source>
</evidence>
<evidence type="ECO:0000256" key="2">
    <source>
        <dbReference type="ARBA" id="ARBA00001946"/>
    </source>
</evidence>
<comment type="cofactor">
    <cofactor evidence="14 15">
        <name>Mn(2+)</name>
        <dbReference type="ChEBI" id="CHEBI:29035"/>
    </cofactor>
    <cofactor evidence="14 15">
        <name>Mg(2+)</name>
        <dbReference type="ChEBI" id="CHEBI:18420"/>
    </cofactor>
    <text evidence="14 15">Manganese or magnesium. Binds 1 divalent metal ion per monomer in the absence of substrate. May bind a second metal ion after substrate binding.</text>
</comment>
<evidence type="ECO:0000313" key="18">
    <source>
        <dbReference type="EMBL" id="SHK70457.1"/>
    </source>
</evidence>
<keyword evidence="10 14" id="KW-0479">Metal-binding</keyword>
<evidence type="ECO:0000256" key="11">
    <source>
        <dbReference type="ARBA" id="ARBA00022759"/>
    </source>
</evidence>
<evidence type="ECO:0000256" key="6">
    <source>
        <dbReference type="ARBA" id="ARBA00012180"/>
    </source>
</evidence>
<dbReference type="InterPro" id="IPR022898">
    <property type="entry name" value="RNase_HII"/>
</dbReference>
<dbReference type="EMBL" id="FRAU01000005">
    <property type="protein sequence ID" value="SHK70457.1"/>
    <property type="molecule type" value="Genomic_DNA"/>
</dbReference>
<dbReference type="FunFam" id="3.30.420.10:FF:000006">
    <property type="entry name" value="Ribonuclease HII"/>
    <property type="match status" value="1"/>
</dbReference>
<evidence type="ECO:0000256" key="12">
    <source>
        <dbReference type="ARBA" id="ARBA00022801"/>
    </source>
</evidence>
<keyword evidence="8 14" id="KW-0963">Cytoplasm</keyword>
<comment type="subcellular location">
    <subcellularLocation>
        <location evidence="4 14">Cytoplasm</location>
    </subcellularLocation>
</comment>
<dbReference type="OrthoDB" id="9803420at2"/>
<feature type="binding site" evidence="14 15">
    <location>
        <position position="23"/>
    </location>
    <ligand>
        <name>a divalent metal cation</name>
        <dbReference type="ChEBI" id="CHEBI:60240"/>
    </ligand>
</feature>
<name>A0A1M6UMN3_9BACT</name>
<dbReference type="GO" id="GO:0030145">
    <property type="term" value="F:manganese ion binding"/>
    <property type="evidence" value="ECO:0007669"/>
    <property type="project" value="UniProtKB-UniRule"/>
</dbReference>
<gene>
    <name evidence="14" type="primary">rnhB</name>
    <name evidence="18" type="ORF">SAMN04488087_1778</name>
</gene>
<evidence type="ECO:0000256" key="10">
    <source>
        <dbReference type="ARBA" id="ARBA00022723"/>
    </source>
</evidence>
<dbReference type="PANTHER" id="PTHR10954:SF18">
    <property type="entry name" value="RIBONUCLEASE HII"/>
    <property type="match status" value="1"/>
</dbReference>
<dbReference type="Gene3D" id="3.30.420.10">
    <property type="entry name" value="Ribonuclease H-like superfamily/Ribonuclease H"/>
    <property type="match status" value="1"/>
</dbReference>
<dbReference type="NCBIfam" id="NF000594">
    <property type="entry name" value="PRK00015.1-1"/>
    <property type="match status" value="1"/>
</dbReference>
<dbReference type="GO" id="GO:0005737">
    <property type="term" value="C:cytoplasm"/>
    <property type="evidence" value="ECO:0007669"/>
    <property type="project" value="UniProtKB-SubCell"/>
</dbReference>
<feature type="binding site" evidence="14 15">
    <location>
        <position position="114"/>
    </location>
    <ligand>
        <name>a divalent metal cation</name>
        <dbReference type="ChEBI" id="CHEBI:60240"/>
    </ligand>
</feature>
<dbReference type="HAMAP" id="MF_00052_B">
    <property type="entry name" value="RNase_HII_B"/>
    <property type="match status" value="1"/>
</dbReference>
<dbReference type="GO" id="GO:0043137">
    <property type="term" value="P:DNA replication, removal of RNA primer"/>
    <property type="evidence" value="ECO:0007669"/>
    <property type="project" value="TreeGrafter"/>
</dbReference>
<dbReference type="NCBIfam" id="NF000595">
    <property type="entry name" value="PRK00015.1-3"/>
    <property type="match status" value="1"/>
</dbReference>
<evidence type="ECO:0000256" key="16">
    <source>
        <dbReference type="RuleBase" id="RU003515"/>
    </source>
</evidence>
<evidence type="ECO:0000256" key="1">
    <source>
        <dbReference type="ARBA" id="ARBA00000077"/>
    </source>
</evidence>
<keyword evidence="11 14" id="KW-0255">Endonuclease</keyword>
<proteinExistence type="inferred from homology"/>
<comment type="function">
    <text evidence="3 14 16">Endonuclease that specifically degrades the RNA of RNA-DNA hybrids.</text>
</comment>
<dbReference type="EC" id="3.1.26.4" evidence="6 14"/>
<evidence type="ECO:0000259" key="17">
    <source>
        <dbReference type="PROSITE" id="PS51975"/>
    </source>
</evidence>
<evidence type="ECO:0000313" key="19">
    <source>
        <dbReference type="Proteomes" id="UP000185812"/>
    </source>
</evidence>
<keyword evidence="19" id="KW-1185">Reference proteome</keyword>
<accession>A0A1M6UMN3</accession>
<comment type="cofactor">
    <cofactor evidence="2">
        <name>Mg(2+)</name>
        <dbReference type="ChEBI" id="CHEBI:18420"/>
    </cofactor>
</comment>
<dbReference type="GO" id="GO:0004523">
    <property type="term" value="F:RNA-DNA hybrid ribonuclease activity"/>
    <property type="evidence" value="ECO:0007669"/>
    <property type="project" value="UniProtKB-UniRule"/>
</dbReference>
<evidence type="ECO:0000256" key="4">
    <source>
        <dbReference type="ARBA" id="ARBA00004496"/>
    </source>
</evidence>
<dbReference type="AlphaFoldDB" id="A0A1M6UMN3"/>
<sequence length="198" mass="21745">MPGNAPEFDCWNRGYRYVAGVDEVGRGCLAGPVVAAAVILPPHFQLDGLRDSKQLRPAVRAQLATAIRAQALAIGIGLCTPAEIDRLNILNAALEAMRRAVANLSQKPDYLLIDGNRCFPDPPCPAEPVVKGDQQSALIAAASILAKTTRDALMQRLHQEFPVYGWDRNVGYPTRAHYEALARYGPSPYHRRSFRLSR</sequence>
<dbReference type="Pfam" id="PF01351">
    <property type="entry name" value="RNase_HII"/>
    <property type="match status" value="1"/>
</dbReference>
<dbReference type="CDD" id="cd07182">
    <property type="entry name" value="RNase_HII_bacteria_HII_like"/>
    <property type="match status" value="1"/>
</dbReference>
<evidence type="ECO:0000256" key="8">
    <source>
        <dbReference type="ARBA" id="ARBA00022490"/>
    </source>
</evidence>
<protein>
    <recommendedName>
        <fullName evidence="7 14">Ribonuclease HII</fullName>
        <shortName evidence="14">RNase HII</shortName>
        <ecNumber evidence="6 14">3.1.26.4</ecNumber>
    </recommendedName>
</protein>
<feature type="binding site" evidence="14 15">
    <location>
        <position position="22"/>
    </location>
    <ligand>
        <name>a divalent metal cation</name>
        <dbReference type="ChEBI" id="CHEBI:60240"/>
    </ligand>
</feature>
<dbReference type="GO" id="GO:0006298">
    <property type="term" value="P:mismatch repair"/>
    <property type="evidence" value="ECO:0007669"/>
    <property type="project" value="TreeGrafter"/>
</dbReference>
<dbReference type="InterPro" id="IPR012337">
    <property type="entry name" value="RNaseH-like_sf"/>
</dbReference>
<keyword evidence="13 14" id="KW-0464">Manganese</keyword>
<evidence type="ECO:0000256" key="5">
    <source>
        <dbReference type="ARBA" id="ARBA00007383"/>
    </source>
</evidence>
<keyword evidence="9 14" id="KW-0540">Nuclease</keyword>
<dbReference type="Proteomes" id="UP000185812">
    <property type="component" value="Unassembled WGS sequence"/>
</dbReference>
<dbReference type="RefSeq" id="WP_072715609.1">
    <property type="nucleotide sequence ID" value="NZ_FRAU01000005.1"/>
</dbReference>